<organism evidence="8">
    <name type="scientific">Aureimonas frigidaquae</name>
    <dbReference type="NCBI Taxonomy" id="424757"/>
    <lineage>
        <taxon>Bacteria</taxon>
        <taxon>Pseudomonadati</taxon>
        <taxon>Pseudomonadota</taxon>
        <taxon>Alphaproteobacteria</taxon>
        <taxon>Hyphomicrobiales</taxon>
        <taxon>Aurantimonadaceae</taxon>
        <taxon>Aureimonas</taxon>
    </lineage>
</organism>
<comment type="catalytic activity">
    <reaction evidence="6">
        <text>precorrin-5 + S-adenosyl-L-methionine + H2O = precorrin-6A + acetate + S-adenosyl-L-homocysteine + 2 H(+)</text>
        <dbReference type="Rhea" id="RHEA:18261"/>
        <dbReference type="ChEBI" id="CHEBI:15377"/>
        <dbReference type="ChEBI" id="CHEBI:15378"/>
        <dbReference type="ChEBI" id="CHEBI:30089"/>
        <dbReference type="ChEBI" id="CHEBI:57856"/>
        <dbReference type="ChEBI" id="CHEBI:59789"/>
        <dbReference type="ChEBI" id="CHEBI:77871"/>
        <dbReference type="ChEBI" id="CHEBI:77872"/>
        <dbReference type="EC" id="2.1.1.152"/>
    </reaction>
</comment>
<dbReference type="PANTHER" id="PTHR43467">
    <property type="entry name" value="COBALT-PRECORRIN-2 C(20)-METHYLTRANSFERASE"/>
    <property type="match status" value="1"/>
</dbReference>
<dbReference type="CDD" id="cd11643">
    <property type="entry name" value="Precorrin-6A-synthase"/>
    <property type="match status" value="1"/>
</dbReference>
<feature type="domain" description="Tetrapyrrole methylase" evidence="7">
    <location>
        <begin position="4"/>
        <end position="223"/>
    </location>
</feature>
<dbReference type="RefSeq" id="WP_062226647.1">
    <property type="nucleotide sequence ID" value="NZ_BBWR01000003.1"/>
</dbReference>
<protein>
    <recommendedName>
        <fullName evidence="6">Precorrin-6A synthase [deacetylating]</fullName>
        <ecNumber evidence="6">2.1.1.152</ecNumber>
    </recommendedName>
</protein>
<dbReference type="OrthoDB" id="9787471at2"/>
<comment type="pathway">
    <text evidence="1">Cofactor biosynthesis; adenosylcobalamin biosynthesis.</text>
</comment>
<dbReference type="InterPro" id="IPR000878">
    <property type="entry name" value="4pyrrol_Mease"/>
</dbReference>
<dbReference type="GO" id="GO:0032259">
    <property type="term" value="P:methylation"/>
    <property type="evidence" value="ECO:0007669"/>
    <property type="project" value="UniProtKB-KW"/>
</dbReference>
<dbReference type="InterPro" id="IPR035996">
    <property type="entry name" value="4pyrrol_Methylase_sf"/>
</dbReference>
<evidence type="ECO:0000259" key="7">
    <source>
        <dbReference type="Pfam" id="PF00590"/>
    </source>
</evidence>
<keyword evidence="2" id="KW-0169">Cobalamin biosynthesis</keyword>
<evidence type="ECO:0000256" key="1">
    <source>
        <dbReference type="ARBA" id="ARBA00004953"/>
    </source>
</evidence>
<comment type="function">
    <text evidence="6">Catalyzes the methylation of C-1 in precorrin-5 and the subsequent extrusion of acetic acid from the resulting intermediate to form cobalt-precorrin-6A.</text>
</comment>
<keyword evidence="3 6" id="KW-0489">Methyltransferase</keyword>
<evidence type="ECO:0000313" key="8">
    <source>
        <dbReference type="EMBL" id="BAT27597.1"/>
    </source>
</evidence>
<evidence type="ECO:0000256" key="3">
    <source>
        <dbReference type="ARBA" id="ARBA00022603"/>
    </source>
</evidence>
<dbReference type="Gene3D" id="3.30.950.10">
    <property type="entry name" value="Methyltransferase, Cobalt-precorrin-4 Transmethylase, Domain 2"/>
    <property type="match status" value="1"/>
</dbReference>
<dbReference type="GO" id="GO:0043819">
    <property type="term" value="F:precorrin-6A synthase (deacetylating) activity"/>
    <property type="evidence" value="ECO:0007669"/>
    <property type="project" value="UniProtKB-EC"/>
</dbReference>
<dbReference type="Pfam" id="PF00590">
    <property type="entry name" value="TP_methylase"/>
    <property type="match status" value="1"/>
</dbReference>
<sequence length="255" mass="27828">MRHIHIVGIGAGHPDHLTLQAVAAIARSDVFFLFDKGQDKAQLSSLRHDMIRRHRGDSPYRLVQGESPAWSSRGPGYEGIVADLNRRKTILTGQLIDTELAPGEHAAILVWGDPALYDSTIRIIDALGAERPDLTYDVIPGISSVQALAARHRIPLNLVGDPVTITPARRLDAMDWESAGTVVAMLDGGDALTRLVGRDLEIFYGAYLGMAQEKLLAGPLDGLAQAIAVYRADARRQHGWIMDSYLLRRCRPAAG</sequence>
<name>A0A0P0Z162_9HYPH</name>
<dbReference type="EC" id="2.1.1.152" evidence="6"/>
<keyword evidence="4 6" id="KW-0808">Transferase</keyword>
<dbReference type="SUPFAM" id="SSF53790">
    <property type="entry name" value="Tetrapyrrole methylase"/>
    <property type="match status" value="1"/>
</dbReference>
<dbReference type="GO" id="GO:0009236">
    <property type="term" value="P:cobalamin biosynthetic process"/>
    <property type="evidence" value="ECO:0007669"/>
    <property type="project" value="UniProtKB-KW"/>
</dbReference>
<dbReference type="AlphaFoldDB" id="A0A0P0Z162"/>
<dbReference type="InterPro" id="IPR014777">
    <property type="entry name" value="4pyrrole_Mease_sub1"/>
</dbReference>
<dbReference type="InterPro" id="IPR014776">
    <property type="entry name" value="4pyrrole_Mease_sub2"/>
</dbReference>
<evidence type="ECO:0000256" key="4">
    <source>
        <dbReference type="ARBA" id="ARBA00022679"/>
    </source>
</evidence>
<evidence type="ECO:0000256" key="2">
    <source>
        <dbReference type="ARBA" id="ARBA00022573"/>
    </source>
</evidence>
<dbReference type="PIRSF" id="PIRSF036525">
    <property type="entry name" value="CobF"/>
    <property type="match status" value="1"/>
</dbReference>
<proteinExistence type="predicted"/>
<evidence type="ECO:0000256" key="6">
    <source>
        <dbReference type="PIRNR" id="PIRNR036525"/>
    </source>
</evidence>
<reference evidence="8" key="1">
    <citation type="journal article" date="2015" name="Proc. Natl. Acad. Sci. U.S.A.">
        <title>Bacterial clade with the ribosomal RNA operon on a small plasmid rather than the chromosome.</title>
        <authorList>
            <person name="Anda M."/>
            <person name="Ohtsubo Y."/>
            <person name="Okubo T."/>
            <person name="Sugawara M."/>
            <person name="Nagata Y."/>
            <person name="Tsuda M."/>
            <person name="Minamisawa K."/>
            <person name="Mitsui H."/>
        </authorList>
    </citation>
    <scope>NUCLEOTIDE SEQUENCE</scope>
    <source>
        <strain evidence="8">JCM 14755</strain>
    </source>
</reference>
<dbReference type="EMBL" id="LC066375">
    <property type="protein sequence ID" value="BAT27597.1"/>
    <property type="molecule type" value="Genomic_DNA"/>
</dbReference>
<accession>A0A0P0Z162</accession>
<evidence type="ECO:0000256" key="5">
    <source>
        <dbReference type="ARBA" id="ARBA00022691"/>
    </source>
</evidence>
<keyword evidence="5 6" id="KW-0949">S-adenosyl-L-methionine</keyword>
<dbReference type="PANTHER" id="PTHR43467:SF1">
    <property type="entry name" value="PRECORRIN-6A SYNTHASE [DEACETYLATING]"/>
    <property type="match status" value="1"/>
</dbReference>
<dbReference type="InterPro" id="IPR012797">
    <property type="entry name" value="CobF"/>
</dbReference>
<dbReference type="NCBIfam" id="TIGR02434">
    <property type="entry name" value="CobF"/>
    <property type="match status" value="1"/>
</dbReference>
<dbReference type="Gene3D" id="3.40.1010.10">
    <property type="entry name" value="Cobalt-precorrin-4 Transmethylase, Domain 1"/>
    <property type="match status" value="1"/>
</dbReference>